<name>A0A3B0SLX0_9ZZZZ</name>
<dbReference type="GO" id="GO:0005886">
    <property type="term" value="C:plasma membrane"/>
    <property type="evidence" value="ECO:0007669"/>
    <property type="project" value="UniProtKB-SubCell"/>
</dbReference>
<evidence type="ECO:0000256" key="4">
    <source>
        <dbReference type="ARBA" id="ARBA00022741"/>
    </source>
</evidence>
<evidence type="ECO:0000313" key="11">
    <source>
        <dbReference type="EMBL" id="VAV95875.1"/>
    </source>
</evidence>
<evidence type="ECO:0000256" key="6">
    <source>
        <dbReference type="ARBA" id="ARBA00022989"/>
    </source>
</evidence>
<proteinExistence type="predicted"/>
<dbReference type="GO" id="GO:0005524">
    <property type="term" value="F:ATP binding"/>
    <property type="evidence" value="ECO:0007669"/>
    <property type="project" value="UniProtKB-KW"/>
</dbReference>
<organism evidence="11">
    <name type="scientific">hydrothermal vent metagenome</name>
    <dbReference type="NCBI Taxonomy" id="652676"/>
    <lineage>
        <taxon>unclassified sequences</taxon>
        <taxon>metagenomes</taxon>
        <taxon>ecological metagenomes</taxon>
    </lineage>
</organism>
<reference evidence="11" key="1">
    <citation type="submission" date="2018-06" db="EMBL/GenBank/DDBJ databases">
        <authorList>
            <person name="Zhirakovskaya E."/>
        </authorList>
    </citation>
    <scope>NUCLEOTIDE SEQUENCE</scope>
</reference>
<gene>
    <name evidence="11" type="ORF">MNBD_ALPHA04-1535</name>
</gene>
<keyword evidence="3 9" id="KW-0812">Transmembrane</keyword>
<dbReference type="GO" id="GO:0000160">
    <property type="term" value="P:phosphorelay signal transduction system"/>
    <property type="evidence" value="ECO:0007669"/>
    <property type="project" value="UniProtKB-KW"/>
</dbReference>
<keyword evidence="4" id="KW-0547">Nucleotide-binding</keyword>
<evidence type="ECO:0000256" key="1">
    <source>
        <dbReference type="ARBA" id="ARBA00004651"/>
    </source>
</evidence>
<feature type="transmembrane region" description="Helical" evidence="9">
    <location>
        <begin position="106"/>
        <end position="131"/>
    </location>
</feature>
<evidence type="ECO:0000256" key="3">
    <source>
        <dbReference type="ARBA" id="ARBA00022692"/>
    </source>
</evidence>
<sequence>MNARQHPIEKRSPAWLRRFSLFAENDIIMKKVEWAVVALFLGTLAGSYFLLNSQSDQTDFISPPLTAALLVANLIPAIMLLVLFGRRIAKGRAAKSAVGSSGRMHVRLVAMFSLIASVPMVLVVIFASLLFQYGVEFWFSDRARGMLEN</sequence>
<keyword evidence="6 9" id="KW-1133">Transmembrane helix</keyword>
<keyword evidence="2" id="KW-1003">Cell membrane</keyword>
<dbReference type="AlphaFoldDB" id="A0A3B0SLX0"/>
<evidence type="ECO:0000256" key="9">
    <source>
        <dbReference type="SAM" id="Phobius"/>
    </source>
</evidence>
<feature type="transmembrane region" description="Helical" evidence="9">
    <location>
        <begin position="63"/>
        <end position="85"/>
    </location>
</feature>
<accession>A0A3B0SLX0</accession>
<keyword evidence="7" id="KW-0902">Two-component regulatory system</keyword>
<evidence type="ECO:0000256" key="7">
    <source>
        <dbReference type="ARBA" id="ARBA00023012"/>
    </source>
</evidence>
<feature type="domain" description="Nitrogen regulation protein NtrY-like N-terminal" evidence="10">
    <location>
        <begin position="30"/>
        <end position="149"/>
    </location>
</feature>
<keyword evidence="8 9" id="KW-0472">Membrane</keyword>
<feature type="transmembrane region" description="Helical" evidence="9">
    <location>
        <begin position="32"/>
        <end position="51"/>
    </location>
</feature>
<dbReference type="InterPro" id="IPR045671">
    <property type="entry name" value="NtrY-like_N"/>
</dbReference>
<protein>
    <recommendedName>
        <fullName evidence="10">Nitrogen regulation protein NtrY-like N-terminal domain-containing protein</fullName>
    </recommendedName>
</protein>
<evidence type="ECO:0000256" key="8">
    <source>
        <dbReference type="ARBA" id="ARBA00023136"/>
    </source>
</evidence>
<evidence type="ECO:0000256" key="2">
    <source>
        <dbReference type="ARBA" id="ARBA00022475"/>
    </source>
</evidence>
<dbReference type="EMBL" id="UOEF01000219">
    <property type="protein sequence ID" value="VAV95875.1"/>
    <property type="molecule type" value="Genomic_DNA"/>
</dbReference>
<evidence type="ECO:0000259" key="10">
    <source>
        <dbReference type="Pfam" id="PF19312"/>
    </source>
</evidence>
<evidence type="ECO:0000256" key="5">
    <source>
        <dbReference type="ARBA" id="ARBA00022840"/>
    </source>
</evidence>
<feature type="non-terminal residue" evidence="11">
    <location>
        <position position="149"/>
    </location>
</feature>
<comment type="subcellular location">
    <subcellularLocation>
        <location evidence="1">Cell membrane</location>
        <topology evidence="1">Multi-pass membrane protein</topology>
    </subcellularLocation>
</comment>
<dbReference type="Pfam" id="PF19312">
    <property type="entry name" value="NtrY_N"/>
    <property type="match status" value="1"/>
</dbReference>
<keyword evidence="5" id="KW-0067">ATP-binding</keyword>